<dbReference type="AlphaFoldDB" id="A0A915DR53"/>
<evidence type="ECO:0000313" key="1">
    <source>
        <dbReference type="Proteomes" id="UP000887574"/>
    </source>
</evidence>
<dbReference type="Proteomes" id="UP000887574">
    <property type="component" value="Unplaced"/>
</dbReference>
<proteinExistence type="predicted"/>
<keyword evidence="1" id="KW-1185">Reference proteome</keyword>
<organism evidence="1 2">
    <name type="scientific">Ditylenchus dipsaci</name>
    <dbReference type="NCBI Taxonomy" id="166011"/>
    <lineage>
        <taxon>Eukaryota</taxon>
        <taxon>Metazoa</taxon>
        <taxon>Ecdysozoa</taxon>
        <taxon>Nematoda</taxon>
        <taxon>Chromadorea</taxon>
        <taxon>Rhabditida</taxon>
        <taxon>Tylenchina</taxon>
        <taxon>Tylenchomorpha</taxon>
        <taxon>Sphaerularioidea</taxon>
        <taxon>Anguinidae</taxon>
        <taxon>Anguininae</taxon>
        <taxon>Ditylenchus</taxon>
    </lineage>
</organism>
<reference evidence="2" key="1">
    <citation type="submission" date="2022-11" db="UniProtKB">
        <authorList>
            <consortium name="WormBaseParasite"/>
        </authorList>
    </citation>
    <scope>IDENTIFICATION</scope>
</reference>
<dbReference type="WBParaSite" id="jg22031">
    <property type="protein sequence ID" value="jg22031"/>
    <property type="gene ID" value="jg22031"/>
</dbReference>
<sequence length="90" mass="10083">MSTPSKKRSETKKREELSKEFELPIATIKCILGRDRKVILNAIDEGADAKGARFQPCARNENVSISGPLIAEKAKELAKELHKHLREALE</sequence>
<evidence type="ECO:0000313" key="2">
    <source>
        <dbReference type="WBParaSite" id="jg22031"/>
    </source>
</evidence>
<accession>A0A915DR53</accession>
<name>A0A915DR53_9BILA</name>
<protein>
    <submittedName>
        <fullName evidence="2">Uncharacterized protein</fullName>
    </submittedName>
</protein>